<evidence type="ECO:0000256" key="5">
    <source>
        <dbReference type="SAM" id="Coils"/>
    </source>
</evidence>
<dbReference type="CDD" id="cd11396">
    <property type="entry name" value="bHLHzip_USF"/>
    <property type="match status" value="1"/>
</dbReference>
<keyword evidence="2" id="KW-0805">Transcription regulation</keyword>
<comment type="subcellular location">
    <subcellularLocation>
        <location evidence="1">Nucleus</location>
    </subcellularLocation>
</comment>
<dbReference type="Proteomes" id="UP000694843">
    <property type="component" value="Unplaced"/>
</dbReference>
<feature type="compositionally biased region" description="Low complexity" evidence="6">
    <location>
        <begin position="1"/>
        <end position="21"/>
    </location>
</feature>
<keyword evidence="4" id="KW-0539">Nucleus</keyword>
<feature type="compositionally biased region" description="Polar residues" evidence="6">
    <location>
        <begin position="201"/>
        <end position="216"/>
    </location>
</feature>
<dbReference type="InterPro" id="IPR036638">
    <property type="entry name" value="HLH_DNA-bd_sf"/>
</dbReference>
<dbReference type="PANTHER" id="PTHR46117:SF3">
    <property type="entry name" value="FI24210P1"/>
    <property type="match status" value="1"/>
</dbReference>
<evidence type="ECO:0000256" key="4">
    <source>
        <dbReference type="ARBA" id="ARBA00023242"/>
    </source>
</evidence>
<evidence type="ECO:0000313" key="10">
    <source>
        <dbReference type="RefSeq" id="XP_018016705.1"/>
    </source>
</evidence>
<dbReference type="AlphaFoldDB" id="A0A8B7NSM5"/>
<feature type="domain" description="BHLH" evidence="7">
    <location>
        <begin position="225"/>
        <end position="283"/>
    </location>
</feature>
<name>A0A8B7NSM5_HYAAZ</name>
<dbReference type="Pfam" id="PF00010">
    <property type="entry name" value="HLH"/>
    <property type="match status" value="1"/>
</dbReference>
<dbReference type="RefSeq" id="XP_018016704.1">
    <property type="nucleotide sequence ID" value="XM_018161215.2"/>
</dbReference>
<feature type="region of interest" description="Disordered" evidence="6">
    <location>
        <begin position="1"/>
        <end position="25"/>
    </location>
</feature>
<keyword evidence="8" id="KW-1185">Reference proteome</keyword>
<dbReference type="GeneID" id="108673394"/>
<evidence type="ECO:0000313" key="9">
    <source>
        <dbReference type="RefSeq" id="XP_018016704.1"/>
    </source>
</evidence>
<dbReference type="GO" id="GO:0000978">
    <property type="term" value="F:RNA polymerase II cis-regulatory region sequence-specific DNA binding"/>
    <property type="evidence" value="ECO:0007669"/>
    <property type="project" value="TreeGrafter"/>
</dbReference>
<dbReference type="PROSITE" id="PS50888">
    <property type="entry name" value="BHLH"/>
    <property type="match status" value="1"/>
</dbReference>
<dbReference type="OrthoDB" id="690068at2759"/>
<dbReference type="CTD" id="31384"/>
<sequence>MMSSCTGSTSTTATNTTSKHSVGATRGGSITIKTMRVPPQQQPPTQILLGLSDQQTTTFTLKQETGGTVMCRVLQLPTESLLEAPQPTVQHTLQHSSSAGVTNGLPALLTASDASETKLLLATDESSASPGTIFSSGGQLYLVGDAAPTIITGLPSASSVSVSSGGSLSVVNHSVNATSSSINNTNGSSNGCSLLLPRPPTTKNEGSASAVSSLLNSRGRAREDKRRVVHNEVERRRRDKINNWIGKLAKILPNCNEAHLRNVNMMTSKAGILAKACDYIQEIQRENETLTETVRKQQRQQHELQLLREQNNQLKNENALLREQLS</sequence>
<feature type="coiled-coil region" evidence="5">
    <location>
        <begin position="280"/>
        <end position="324"/>
    </location>
</feature>
<evidence type="ECO:0000256" key="1">
    <source>
        <dbReference type="ARBA" id="ARBA00004123"/>
    </source>
</evidence>
<dbReference type="InterPro" id="IPR011598">
    <property type="entry name" value="bHLH_dom"/>
</dbReference>
<feature type="region of interest" description="Disordered" evidence="6">
    <location>
        <begin position="199"/>
        <end position="224"/>
    </location>
</feature>
<proteinExistence type="predicted"/>
<evidence type="ECO:0000313" key="8">
    <source>
        <dbReference type="Proteomes" id="UP000694843"/>
    </source>
</evidence>
<evidence type="ECO:0000259" key="7">
    <source>
        <dbReference type="PROSITE" id="PS50888"/>
    </source>
</evidence>
<dbReference type="RefSeq" id="XP_047738311.1">
    <property type="nucleotide sequence ID" value="XM_047882355.1"/>
</dbReference>
<dbReference type="GO" id="GO:0046983">
    <property type="term" value="F:protein dimerization activity"/>
    <property type="evidence" value="ECO:0007669"/>
    <property type="project" value="InterPro"/>
</dbReference>
<gene>
    <name evidence="9 10 11" type="primary">LOC108673394</name>
</gene>
<evidence type="ECO:0000256" key="2">
    <source>
        <dbReference type="ARBA" id="ARBA00023015"/>
    </source>
</evidence>
<keyword evidence="5" id="KW-0175">Coiled coil</keyword>
<dbReference type="GO" id="GO:0000981">
    <property type="term" value="F:DNA-binding transcription factor activity, RNA polymerase II-specific"/>
    <property type="evidence" value="ECO:0007669"/>
    <property type="project" value="TreeGrafter"/>
</dbReference>
<dbReference type="GO" id="GO:0005634">
    <property type="term" value="C:nucleus"/>
    <property type="evidence" value="ECO:0007669"/>
    <property type="project" value="UniProtKB-SubCell"/>
</dbReference>
<protein>
    <submittedName>
        <fullName evidence="9 10">Upstream stimulatory factor 1</fullName>
    </submittedName>
</protein>
<dbReference type="SMART" id="SM00353">
    <property type="entry name" value="HLH"/>
    <property type="match status" value="1"/>
</dbReference>
<dbReference type="PANTHER" id="PTHR46117">
    <property type="entry name" value="FI24210P1"/>
    <property type="match status" value="1"/>
</dbReference>
<evidence type="ECO:0000313" key="11">
    <source>
        <dbReference type="RefSeq" id="XP_047738311.1"/>
    </source>
</evidence>
<dbReference type="KEGG" id="hazt:108673394"/>
<dbReference type="SUPFAM" id="SSF47459">
    <property type="entry name" value="HLH, helix-loop-helix DNA-binding domain"/>
    <property type="match status" value="1"/>
</dbReference>
<evidence type="ECO:0000256" key="6">
    <source>
        <dbReference type="SAM" id="MobiDB-lite"/>
    </source>
</evidence>
<dbReference type="RefSeq" id="XP_018016705.1">
    <property type="nucleotide sequence ID" value="XM_018161216.2"/>
</dbReference>
<keyword evidence="3" id="KW-0804">Transcription</keyword>
<dbReference type="InterPro" id="IPR051732">
    <property type="entry name" value="USF"/>
</dbReference>
<dbReference type="Gene3D" id="4.10.280.10">
    <property type="entry name" value="Helix-loop-helix DNA-binding domain"/>
    <property type="match status" value="1"/>
</dbReference>
<evidence type="ECO:0000256" key="3">
    <source>
        <dbReference type="ARBA" id="ARBA00023163"/>
    </source>
</evidence>
<organism evidence="8 10">
    <name type="scientific">Hyalella azteca</name>
    <name type="common">Amphipod</name>
    <dbReference type="NCBI Taxonomy" id="294128"/>
    <lineage>
        <taxon>Eukaryota</taxon>
        <taxon>Metazoa</taxon>
        <taxon>Ecdysozoa</taxon>
        <taxon>Arthropoda</taxon>
        <taxon>Crustacea</taxon>
        <taxon>Multicrustacea</taxon>
        <taxon>Malacostraca</taxon>
        <taxon>Eumalacostraca</taxon>
        <taxon>Peracarida</taxon>
        <taxon>Amphipoda</taxon>
        <taxon>Senticaudata</taxon>
        <taxon>Talitrida</taxon>
        <taxon>Talitroidea</taxon>
        <taxon>Hyalellidae</taxon>
        <taxon>Hyalella</taxon>
    </lineage>
</organism>
<accession>A0A8B7NSM5</accession>
<reference evidence="9 10" key="1">
    <citation type="submission" date="2025-04" db="UniProtKB">
        <authorList>
            <consortium name="RefSeq"/>
        </authorList>
    </citation>
    <scope>IDENTIFICATION</scope>
    <source>
        <tissue evidence="9 10">Whole organism</tissue>
    </source>
</reference>